<keyword evidence="3" id="KW-1185">Reference proteome</keyword>
<accession>A0A1C4H7Q9</accession>
<keyword evidence="1" id="KW-1133">Transmembrane helix</keyword>
<reference evidence="3" key="1">
    <citation type="submission" date="2016-08" db="EMBL/GenBank/DDBJ databases">
        <authorList>
            <person name="Varghese N."/>
            <person name="Submissions Spin"/>
        </authorList>
    </citation>
    <scope>NUCLEOTIDE SEQUENCE [LARGE SCALE GENOMIC DNA]</scope>
    <source>
        <strain evidence="3">R-52791</strain>
    </source>
</reference>
<keyword evidence="1" id="KW-0472">Membrane</keyword>
<feature type="transmembrane region" description="Helical" evidence="1">
    <location>
        <begin position="171"/>
        <end position="197"/>
    </location>
</feature>
<dbReference type="EMBL" id="FMBL01000003">
    <property type="protein sequence ID" value="SCC80730.1"/>
    <property type="molecule type" value="Genomic_DNA"/>
</dbReference>
<protein>
    <recommendedName>
        <fullName evidence="4">FAR-17a/AIG1-like protein</fullName>
    </recommendedName>
</protein>
<dbReference type="STRING" id="1505727.GA0061077_1334"/>
<gene>
    <name evidence="2" type="ORF">GA0061077_1334</name>
</gene>
<proteinExistence type="predicted"/>
<dbReference type="Proteomes" id="UP000242610">
    <property type="component" value="Unassembled WGS sequence"/>
</dbReference>
<feature type="transmembrane region" description="Helical" evidence="1">
    <location>
        <begin position="131"/>
        <end position="151"/>
    </location>
</feature>
<dbReference type="NCBIfam" id="NF038065">
    <property type="entry name" value="Pr6Pr"/>
    <property type="match status" value="1"/>
</dbReference>
<sequence>MKYAVGIYRLVIAFLCLVWTSVAWREPSYWVYFTYETNFLLGLVMLWAGVACLIDGKQPPAWLKGVLTLYIIITGLVAAFFLPPSDPESIEYVFGIETGNILHWATPILAVLDFVFFDAHRRFKWNYVLTWLIYFPFYLTFVLIRAHLWPHSGPEDGGNPYPYGFIDLNEIGWGQMGINIMLCIVGFTVLALVLVIADHILPKSPVVGSVRR</sequence>
<evidence type="ECO:0000256" key="1">
    <source>
        <dbReference type="SAM" id="Phobius"/>
    </source>
</evidence>
<name>A0A1C4H7Q9_9BIFI</name>
<feature type="transmembrane region" description="Helical" evidence="1">
    <location>
        <begin position="61"/>
        <end position="81"/>
    </location>
</feature>
<keyword evidence="1" id="KW-0812">Transmembrane</keyword>
<feature type="transmembrane region" description="Helical" evidence="1">
    <location>
        <begin position="101"/>
        <end position="119"/>
    </location>
</feature>
<dbReference type="OrthoDB" id="9809977at2"/>
<dbReference type="AlphaFoldDB" id="A0A1C4H7Q9"/>
<evidence type="ECO:0000313" key="3">
    <source>
        <dbReference type="Proteomes" id="UP000242610"/>
    </source>
</evidence>
<organism evidence="2 3">
    <name type="scientific">Bifidobacterium commune</name>
    <dbReference type="NCBI Taxonomy" id="1505727"/>
    <lineage>
        <taxon>Bacteria</taxon>
        <taxon>Bacillati</taxon>
        <taxon>Actinomycetota</taxon>
        <taxon>Actinomycetes</taxon>
        <taxon>Bifidobacteriales</taxon>
        <taxon>Bifidobacteriaceae</taxon>
        <taxon>Bifidobacterium</taxon>
    </lineage>
</organism>
<dbReference type="InterPro" id="IPR049713">
    <property type="entry name" value="Pr6Pr-like"/>
</dbReference>
<evidence type="ECO:0000313" key="2">
    <source>
        <dbReference type="EMBL" id="SCC80730.1"/>
    </source>
</evidence>
<evidence type="ECO:0008006" key="4">
    <source>
        <dbReference type="Google" id="ProtNLM"/>
    </source>
</evidence>
<dbReference type="RefSeq" id="WP_091848136.1">
    <property type="nucleotide sequence ID" value="NZ_FMBL01000003.1"/>
</dbReference>
<feature type="transmembrane region" description="Helical" evidence="1">
    <location>
        <begin position="35"/>
        <end position="54"/>
    </location>
</feature>